<dbReference type="RefSeq" id="WP_148690394.1">
    <property type="nucleotide sequence ID" value="NZ_CP020477.1"/>
</dbReference>
<protein>
    <submittedName>
        <fullName evidence="5">Glucose-1-phosphate thymidylyltransferase</fullName>
    </submittedName>
</protein>
<name>A0A1W6JWL8_9CREN</name>
<dbReference type="InterPro" id="IPR029044">
    <property type="entry name" value="Nucleotide-diphossugar_trans"/>
</dbReference>
<dbReference type="InterPro" id="IPR056729">
    <property type="entry name" value="GMPPB_C"/>
</dbReference>
<dbReference type="PANTHER" id="PTHR42883:SF2">
    <property type="entry name" value="THYMIDYLYLTRANSFERASE"/>
    <property type="match status" value="1"/>
</dbReference>
<organism evidence="5 6">
    <name type="scientific">Acidianus manzaensis</name>
    <dbReference type="NCBI Taxonomy" id="282676"/>
    <lineage>
        <taxon>Archaea</taxon>
        <taxon>Thermoproteota</taxon>
        <taxon>Thermoprotei</taxon>
        <taxon>Sulfolobales</taxon>
        <taxon>Sulfolobaceae</taxon>
        <taxon>Acidianus</taxon>
    </lineage>
</organism>
<dbReference type="NCBIfam" id="TIGR01208">
    <property type="entry name" value="rmlA_long"/>
    <property type="match status" value="1"/>
</dbReference>
<dbReference type="GO" id="GO:0019134">
    <property type="term" value="F:glucosamine-1-phosphate N-acetyltransferase activity"/>
    <property type="evidence" value="ECO:0007669"/>
    <property type="project" value="InterPro"/>
</dbReference>
<comment type="similarity">
    <text evidence="1">In the C-terminal section; belongs to the transferase hexapeptide repeat family.</text>
</comment>
<dbReference type="Gene3D" id="2.160.10.10">
    <property type="entry name" value="Hexapeptide repeat proteins"/>
    <property type="match status" value="1"/>
</dbReference>
<evidence type="ECO:0000313" key="6">
    <source>
        <dbReference type="Proteomes" id="UP000193404"/>
    </source>
</evidence>
<dbReference type="InterPro" id="IPR005835">
    <property type="entry name" value="NTP_transferase_dom"/>
</dbReference>
<dbReference type="KEGG" id="aman:B6F84_00475"/>
<dbReference type="InterPro" id="IPR005908">
    <property type="entry name" value="G1P_thy_trans_l"/>
</dbReference>
<comment type="similarity">
    <text evidence="2">In the N-terminal section; belongs to the N-acetylglucosamine-1-phosphate uridyltransferase family.</text>
</comment>
<keyword evidence="5" id="KW-0808">Transferase</keyword>
<dbReference type="GO" id="GO:0006048">
    <property type="term" value="P:UDP-N-acetylglucosamine biosynthetic process"/>
    <property type="evidence" value="ECO:0007669"/>
    <property type="project" value="UniProtKB-UniPathway"/>
</dbReference>
<dbReference type="AlphaFoldDB" id="A0A1W6JWL8"/>
<dbReference type="Proteomes" id="UP000193404">
    <property type="component" value="Chromosome"/>
</dbReference>
<dbReference type="CDD" id="cd04189">
    <property type="entry name" value="G1P_TT_long"/>
    <property type="match status" value="1"/>
</dbReference>
<gene>
    <name evidence="5" type="ORF">B6F84_00475</name>
</gene>
<dbReference type="GO" id="GO:0003977">
    <property type="term" value="F:UDP-N-acetylglucosamine diphosphorylase activity"/>
    <property type="evidence" value="ECO:0007669"/>
    <property type="project" value="InterPro"/>
</dbReference>
<dbReference type="Pfam" id="PF00483">
    <property type="entry name" value="NTP_transferase"/>
    <property type="match status" value="1"/>
</dbReference>
<dbReference type="NCBIfam" id="TIGR03992">
    <property type="entry name" value="Arch_glmU"/>
    <property type="match status" value="1"/>
</dbReference>
<evidence type="ECO:0000256" key="1">
    <source>
        <dbReference type="ARBA" id="ARBA00007707"/>
    </source>
</evidence>
<dbReference type="PANTHER" id="PTHR42883">
    <property type="entry name" value="GLUCOSE-1-PHOSPHATE THYMIDYLTRANSFERASE"/>
    <property type="match status" value="1"/>
</dbReference>
<evidence type="ECO:0000313" key="5">
    <source>
        <dbReference type="EMBL" id="ARM74647.1"/>
    </source>
</evidence>
<dbReference type="GeneID" id="41589346"/>
<feature type="domain" description="Nucleotidyl transferase" evidence="3">
    <location>
        <begin position="2"/>
        <end position="235"/>
    </location>
</feature>
<evidence type="ECO:0000259" key="4">
    <source>
        <dbReference type="Pfam" id="PF25087"/>
    </source>
</evidence>
<reference evidence="5 6" key="1">
    <citation type="submission" date="2017-03" db="EMBL/GenBank/DDBJ databases">
        <title>Sulfur activation and transportation mechanism of thermophilic Archaea Acidianus manzaensis YN-25.</title>
        <authorList>
            <person name="Ma Y."/>
            <person name="Yang Y."/>
            <person name="Xia J."/>
        </authorList>
    </citation>
    <scope>NUCLEOTIDE SEQUENCE [LARGE SCALE GENOMIC DNA]</scope>
    <source>
        <strain evidence="5 6">YN-25</strain>
    </source>
</reference>
<dbReference type="Pfam" id="PF25087">
    <property type="entry name" value="GMPPB_C"/>
    <property type="match status" value="1"/>
</dbReference>
<accession>A0A1W6JWL8</accession>
<dbReference type="Gene3D" id="3.90.550.10">
    <property type="entry name" value="Spore Coat Polysaccharide Biosynthesis Protein SpsA, Chain A"/>
    <property type="match status" value="1"/>
</dbReference>
<proteinExistence type="inferred from homology"/>
<feature type="domain" description="Mannose-1-phosphate guanyltransferase C-terminal" evidence="4">
    <location>
        <begin position="272"/>
        <end position="341"/>
    </location>
</feature>
<dbReference type="UniPathway" id="UPA00113">
    <property type="reaction ID" value="UER00532"/>
</dbReference>
<dbReference type="InterPro" id="IPR023915">
    <property type="entry name" value="Bifunctiontional_GlmU_arc-type"/>
</dbReference>
<evidence type="ECO:0000256" key="2">
    <source>
        <dbReference type="ARBA" id="ARBA00007947"/>
    </source>
</evidence>
<dbReference type="SUPFAM" id="SSF53448">
    <property type="entry name" value="Nucleotide-diphospho-sugar transferases"/>
    <property type="match status" value="1"/>
</dbReference>
<dbReference type="EMBL" id="CP020477">
    <property type="protein sequence ID" value="ARM74647.1"/>
    <property type="molecule type" value="Genomic_DNA"/>
</dbReference>
<evidence type="ECO:0000259" key="3">
    <source>
        <dbReference type="Pfam" id="PF00483"/>
    </source>
</evidence>
<dbReference type="STRING" id="282676.B6F84_00475"/>
<sequence>MKGLILSGGLGTRLRPLTYTGNKHTISIANKPMVLYALEDLLEAGITDIGVILGPMKEGIINIISDGSKYGAKITYIQQEEPLGLAHAVKTAREYLQDEEFTMHLGDNLLQDGITEFTKKYYETNADAVIGVTEVKDPRQYGVVVLEGDKVKRLIEKPKEPPSNLALVGIYVFSPEIHKYIEKLKPSWRGEYEITDAIQLMINDGKKVEAIKVKGWWKDTGKPEDLIEANQLILDKITTEIKGQINEKAKIEGRVKIGENTIIGENVRIRGPAIIGKNCIIGPNVYIGPYTSIDDDSSIKNIEIENSIVMKGVRIDGMPYRISDSIIGNEATISSFTTLPKNIKLIIGDRSQIYF</sequence>
<keyword evidence="6" id="KW-1185">Reference proteome</keyword>
<dbReference type="OrthoDB" id="15372at2157"/>